<name>A0A6G1BYC9_9ORYZ</name>
<accession>A0A6G1BYC9</accession>
<reference evidence="2 3" key="1">
    <citation type="submission" date="2019-11" db="EMBL/GenBank/DDBJ databases">
        <title>Whole genome sequence of Oryza granulata.</title>
        <authorList>
            <person name="Li W."/>
        </authorList>
    </citation>
    <scope>NUCLEOTIDE SEQUENCE [LARGE SCALE GENOMIC DNA]</scope>
    <source>
        <strain evidence="3">cv. Menghai</strain>
        <tissue evidence="2">Leaf</tissue>
    </source>
</reference>
<proteinExistence type="predicted"/>
<evidence type="ECO:0000313" key="3">
    <source>
        <dbReference type="Proteomes" id="UP000479710"/>
    </source>
</evidence>
<dbReference type="Proteomes" id="UP000479710">
    <property type="component" value="Unassembled WGS sequence"/>
</dbReference>
<organism evidence="2 3">
    <name type="scientific">Oryza meyeriana var. granulata</name>
    <dbReference type="NCBI Taxonomy" id="110450"/>
    <lineage>
        <taxon>Eukaryota</taxon>
        <taxon>Viridiplantae</taxon>
        <taxon>Streptophyta</taxon>
        <taxon>Embryophyta</taxon>
        <taxon>Tracheophyta</taxon>
        <taxon>Spermatophyta</taxon>
        <taxon>Magnoliopsida</taxon>
        <taxon>Liliopsida</taxon>
        <taxon>Poales</taxon>
        <taxon>Poaceae</taxon>
        <taxon>BOP clade</taxon>
        <taxon>Oryzoideae</taxon>
        <taxon>Oryzeae</taxon>
        <taxon>Oryzinae</taxon>
        <taxon>Oryza</taxon>
        <taxon>Oryza meyeriana</taxon>
    </lineage>
</organism>
<dbReference type="AlphaFoldDB" id="A0A6G1BYC9"/>
<comment type="caution">
    <text evidence="2">The sequence shown here is derived from an EMBL/GenBank/DDBJ whole genome shotgun (WGS) entry which is preliminary data.</text>
</comment>
<protein>
    <submittedName>
        <fullName evidence="2">Uncharacterized protein</fullName>
    </submittedName>
</protein>
<feature type="region of interest" description="Disordered" evidence="1">
    <location>
        <begin position="1"/>
        <end position="21"/>
    </location>
</feature>
<dbReference type="PROSITE" id="PS51257">
    <property type="entry name" value="PROKAR_LIPOPROTEIN"/>
    <property type="match status" value="1"/>
</dbReference>
<gene>
    <name evidence="2" type="ORF">E2562_018674</name>
</gene>
<evidence type="ECO:0000256" key="1">
    <source>
        <dbReference type="SAM" id="MobiDB-lite"/>
    </source>
</evidence>
<sequence>MRRPLGWLGSGGTPSASSCNQPSRWLVRRGLVGARGRGLWSAAQTRGRERRQGMWWDRKLGRLLEEGKDFVPDTQDGPGNQFEFIPDSDDEEVDYRFSEDNNEEFVPETELQDAGEVEKKGGGIHPSAKMRGWGRLRGKWRHRKSGHLYCEEGKDFAWDTQDCPDDEYEFIPDLDDEGDFQFSFEDGNNNFVAKTELRCGGKVEGKGVVAGHIPAFCVEGAASAVTEASSLPTASYPQGGVLRLATMANHGTVVTQHSMAKSSNLKEQCKEVSIPFITSEEEVASDKQDGGLGTVMNQVGGGMQWDLEQMGLCMDGVGTSFQVEIKRMHSGASIFLVGLFFIELRLAP</sequence>
<keyword evidence="3" id="KW-1185">Reference proteome</keyword>
<dbReference type="EMBL" id="SPHZ02000011">
    <property type="protein sequence ID" value="KAF0892892.1"/>
    <property type="molecule type" value="Genomic_DNA"/>
</dbReference>
<evidence type="ECO:0000313" key="2">
    <source>
        <dbReference type="EMBL" id="KAF0892892.1"/>
    </source>
</evidence>